<dbReference type="PANTHER" id="PTHR37984">
    <property type="entry name" value="PROTEIN CBG26694"/>
    <property type="match status" value="1"/>
</dbReference>
<evidence type="ECO:0000259" key="2">
    <source>
        <dbReference type="Pfam" id="PF17919"/>
    </source>
</evidence>
<keyword evidence="4" id="KW-1185">Reference proteome</keyword>
<accession>A0AAV3PSJ8</accession>
<dbReference type="AlphaFoldDB" id="A0AAV3PSJ8"/>
<dbReference type="InterPro" id="IPR043128">
    <property type="entry name" value="Rev_trsase/Diguanyl_cyclase"/>
</dbReference>
<proteinExistence type="predicted"/>
<comment type="caution">
    <text evidence="3">The sequence shown here is derived from an EMBL/GenBank/DDBJ whole genome shotgun (WGS) entry which is preliminary data.</text>
</comment>
<sequence>MAFGLKNADSAKCVFGVTSGKFLGYIISQQDIEPNLDKIAAVQAMQSPRTQKEAHCLTGRIAALTRFISRVGDRSLPFFKAIKKGREFEWTPECEKSFQELKAYLQSPQMLAPPVTGDVLQLYLAVSRSALSSILIRDEGKVHKPVYYVSRVMRGLRRGIPDEETGVCTDCCCPEPETIL</sequence>
<dbReference type="Proteomes" id="UP001454036">
    <property type="component" value="Unassembled WGS sequence"/>
</dbReference>
<protein>
    <recommendedName>
        <fullName evidence="2">Reverse transcriptase/retrotransposon-derived protein RNase H-like domain-containing protein</fullName>
    </recommendedName>
</protein>
<reference evidence="3 4" key="1">
    <citation type="submission" date="2024-01" db="EMBL/GenBank/DDBJ databases">
        <title>The complete chloroplast genome sequence of Lithospermum erythrorhizon: insights into the phylogenetic relationship among Boraginaceae species and the maternal lineages of purple gromwells.</title>
        <authorList>
            <person name="Okada T."/>
            <person name="Watanabe K."/>
        </authorList>
    </citation>
    <scope>NUCLEOTIDE SEQUENCE [LARGE SCALE GENOMIC DNA]</scope>
</reference>
<dbReference type="Gene3D" id="3.30.70.270">
    <property type="match status" value="1"/>
</dbReference>
<gene>
    <name evidence="3" type="ORF">LIER_12266</name>
</gene>
<dbReference type="SUPFAM" id="SSF56672">
    <property type="entry name" value="DNA/RNA polymerases"/>
    <property type="match status" value="1"/>
</dbReference>
<dbReference type="InterPro" id="IPR041577">
    <property type="entry name" value="RT_RNaseH_2"/>
</dbReference>
<evidence type="ECO:0000313" key="4">
    <source>
        <dbReference type="Proteomes" id="UP001454036"/>
    </source>
</evidence>
<evidence type="ECO:0000313" key="3">
    <source>
        <dbReference type="EMBL" id="GAA0154215.1"/>
    </source>
</evidence>
<name>A0AAV3PSJ8_LITER</name>
<feature type="domain" description="Reverse transcriptase/retrotransposon-derived protein RNase H-like" evidence="2">
    <location>
        <begin position="90"/>
        <end position="156"/>
    </location>
</feature>
<dbReference type="Pfam" id="PF17919">
    <property type="entry name" value="RT_RNaseH_2"/>
    <property type="match status" value="1"/>
</dbReference>
<dbReference type="GO" id="GO:0003824">
    <property type="term" value="F:catalytic activity"/>
    <property type="evidence" value="ECO:0007669"/>
    <property type="project" value="UniProtKB-KW"/>
</dbReference>
<dbReference type="EMBL" id="BAABME010002343">
    <property type="protein sequence ID" value="GAA0154215.1"/>
    <property type="molecule type" value="Genomic_DNA"/>
</dbReference>
<dbReference type="InterPro" id="IPR050951">
    <property type="entry name" value="Retrovirus_Pol_polyprotein"/>
</dbReference>
<dbReference type="InterPro" id="IPR043502">
    <property type="entry name" value="DNA/RNA_pol_sf"/>
</dbReference>
<organism evidence="3 4">
    <name type="scientific">Lithospermum erythrorhizon</name>
    <name type="common">Purple gromwell</name>
    <name type="synonym">Lithospermum officinale var. erythrorhizon</name>
    <dbReference type="NCBI Taxonomy" id="34254"/>
    <lineage>
        <taxon>Eukaryota</taxon>
        <taxon>Viridiplantae</taxon>
        <taxon>Streptophyta</taxon>
        <taxon>Embryophyta</taxon>
        <taxon>Tracheophyta</taxon>
        <taxon>Spermatophyta</taxon>
        <taxon>Magnoliopsida</taxon>
        <taxon>eudicotyledons</taxon>
        <taxon>Gunneridae</taxon>
        <taxon>Pentapetalae</taxon>
        <taxon>asterids</taxon>
        <taxon>lamiids</taxon>
        <taxon>Boraginales</taxon>
        <taxon>Boraginaceae</taxon>
        <taxon>Boraginoideae</taxon>
        <taxon>Lithospermeae</taxon>
        <taxon>Lithospermum</taxon>
    </lineage>
</organism>
<evidence type="ECO:0000256" key="1">
    <source>
        <dbReference type="ARBA" id="ARBA00023268"/>
    </source>
</evidence>
<dbReference type="PANTHER" id="PTHR37984:SF5">
    <property type="entry name" value="PROTEIN NYNRIN-LIKE"/>
    <property type="match status" value="1"/>
</dbReference>
<keyword evidence="1" id="KW-0511">Multifunctional enzyme</keyword>